<dbReference type="InterPro" id="IPR014001">
    <property type="entry name" value="Helicase_ATP-bd"/>
</dbReference>
<keyword evidence="3" id="KW-1185">Reference proteome</keyword>
<dbReference type="InterPro" id="IPR038718">
    <property type="entry name" value="SNF2-like_sf"/>
</dbReference>
<dbReference type="KEGG" id="tsr:106553954"/>
<dbReference type="RefSeq" id="XP_013928026.1">
    <property type="nucleotide sequence ID" value="XM_014072551.1"/>
</dbReference>
<dbReference type="OrthoDB" id="5857104at2759"/>
<dbReference type="Pfam" id="PF00176">
    <property type="entry name" value="SNF2-rel_dom"/>
    <property type="match status" value="1"/>
</dbReference>
<dbReference type="InterPro" id="IPR027417">
    <property type="entry name" value="P-loop_NTPase"/>
</dbReference>
<dbReference type="InterPro" id="IPR000330">
    <property type="entry name" value="SNF2_N"/>
</dbReference>
<reference evidence="4" key="1">
    <citation type="submission" date="2025-08" db="UniProtKB">
        <authorList>
            <consortium name="RefSeq"/>
        </authorList>
    </citation>
    <scope>IDENTIFICATION</scope>
    <source>
        <tissue evidence="4">Skeletal muscle</tissue>
    </source>
</reference>
<evidence type="ECO:0000313" key="4">
    <source>
        <dbReference type="RefSeq" id="XP_013928026.1"/>
    </source>
</evidence>
<comment type="similarity">
    <text evidence="1">Belongs to the SNF2/RAD54 helicase family.</text>
</comment>
<organism evidence="3 4">
    <name type="scientific">Thamnophis sirtalis</name>
    <dbReference type="NCBI Taxonomy" id="35019"/>
    <lineage>
        <taxon>Eukaryota</taxon>
        <taxon>Metazoa</taxon>
        <taxon>Chordata</taxon>
        <taxon>Craniata</taxon>
        <taxon>Vertebrata</taxon>
        <taxon>Euteleostomi</taxon>
        <taxon>Lepidosauria</taxon>
        <taxon>Squamata</taxon>
        <taxon>Bifurcata</taxon>
        <taxon>Unidentata</taxon>
        <taxon>Episquamata</taxon>
        <taxon>Toxicofera</taxon>
        <taxon>Serpentes</taxon>
        <taxon>Colubroidea</taxon>
        <taxon>Colubridae</taxon>
        <taxon>Natricinae</taxon>
        <taxon>Thamnophis</taxon>
    </lineage>
</organism>
<dbReference type="GO" id="GO:0005524">
    <property type="term" value="F:ATP binding"/>
    <property type="evidence" value="ECO:0007669"/>
    <property type="project" value="InterPro"/>
</dbReference>
<evidence type="ECO:0000259" key="2">
    <source>
        <dbReference type="PROSITE" id="PS51192"/>
    </source>
</evidence>
<dbReference type="GO" id="GO:0005694">
    <property type="term" value="C:chromosome"/>
    <property type="evidence" value="ECO:0007669"/>
    <property type="project" value="UniProtKB-ARBA"/>
</dbReference>
<evidence type="ECO:0000256" key="1">
    <source>
        <dbReference type="ARBA" id="ARBA00007025"/>
    </source>
</evidence>
<dbReference type="GeneID" id="106553954"/>
<protein>
    <submittedName>
        <fullName evidence="4">Transcription activator BRG1-like</fullName>
    </submittedName>
</protein>
<evidence type="ECO:0000313" key="3">
    <source>
        <dbReference type="Proteomes" id="UP000504617"/>
    </source>
</evidence>
<dbReference type="SUPFAM" id="SSF52540">
    <property type="entry name" value="P-loop containing nucleoside triphosphate hydrolases"/>
    <property type="match status" value="1"/>
</dbReference>
<dbReference type="PROSITE" id="PS51192">
    <property type="entry name" value="HELICASE_ATP_BIND_1"/>
    <property type="match status" value="1"/>
</dbReference>
<accession>A0A6I9YVJ9</accession>
<sequence>MALLRLLWKREEKVGILQSLAQLMKIIQLRQAVKYICQVQVHSVRNENTIPALLRNAKQDVDDEYGVSQALARGLQSYYAVAHAVTERVDKQSSLMVNGVLKQYQIKGLEWLVSLYNNNLNGILADEMGLGKTIQTIALITYLMEHKRINGPFLIIVPLSTLSNWAYEFDKWAPSVVKVSYKVNIKIGIFILFLVI</sequence>
<name>A0A6I9YVJ9_9SAUR</name>
<dbReference type="Gene3D" id="3.40.50.10810">
    <property type="entry name" value="Tandem AAA-ATPase domain"/>
    <property type="match status" value="1"/>
</dbReference>
<dbReference type="AlphaFoldDB" id="A0A6I9YVJ9"/>
<dbReference type="Proteomes" id="UP000504617">
    <property type="component" value="Unplaced"/>
</dbReference>
<dbReference type="PANTHER" id="PTHR10799">
    <property type="entry name" value="SNF2/RAD54 HELICASE FAMILY"/>
    <property type="match status" value="1"/>
</dbReference>
<gene>
    <name evidence="4" type="primary">LOC106553954</name>
</gene>
<feature type="domain" description="Helicase ATP-binding" evidence="2">
    <location>
        <begin position="113"/>
        <end position="196"/>
    </location>
</feature>
<proteinExistence type="inferred from homology"/>